<dbReference type="Proteomes" id="UP000233597">
    <property type="component" value="Unassembled WGS sequence"/>
</dbReference>
<organism evidence="1 2">
    <name type="scientific">Thalassospira marina</name>
    <dbReference type="NCBI Taxonomy" id="2048283"/>
    <lineage>
        <taxon>Bacteria</taxon>
        <taxon>Pseudomonadati</taxon>
        <taxon>Pseudomonadota</taxon>
        <taxon>Alphaproteobacteria</taxon>
        <taxon>Rhodospirillales</taxon>
        <taxon>Thalassospiraceae</taxon>
        <taxon>Thalassospira</taxon>
    </lineage>
</organism>
<sequence>MAAPLRCDLAEGIKGGLGKGADQNMGNTAFQRHQGLPGMVLTIQHTENPGSGKVATKFSQQVCKPLRPHYLPRIDGPVQEKGTIPYDLAGNSRTPKILNLDMGEMGGHGLAGSMLVWDERRKAYYSRARTCEAMTNKKGDPKAALENLVSNRIRGTSPW</sequence>
<dbReference type="EMBL" id="NWTK01000009">
    <property type="protein sequence ID" value="PKR53422.1"/>
    <property type="molecule type" value="Genomic_DNA"/>
</dbReference>
<evidence type="ECO:0000313" key="1">
    <source>
        <dbReference type="EMBL" id="PKR53422.1"/>
    </source>
</evidence>
<protein>
    <submittedName>
        <fullName evidence="1">Uncharacterized protein</fullName>
    </submittedName>
</protein>
<proteinExistence type="predicted"/>
<name>A0A2N3KS95_9PROT</name>
<evidence type="ECO:0000313" key="2">
    <source>
        <dbReference type="Proteomes" id="UP000233597"/>
    </source>
</evidence>
<accession>A0A2N3KS95</accession>
<reference evidence="1 2" key="1">
    <citation type="submission" date="2017-09" db="EMBL/GenBank/DDBJ databases">
        <title>Biodiversity and function of Thalassospira species in the particle-attached aromatic-hydrocarbon-degrading consortia from the surface seawater of the South China Sea.</title>
        <authorList>
            <person name="Dong C."/>
            <person name="Liu R."/>
            <person name="Shao Z."/>
        </authorList>
    </citation>
    <scope>NUCLEOTIDE SEQUENCE [LARGE SCALE GENOMIC DNA]</scope>
    <source>
        <strain evidence="1 2">CSC1P2</strain>
    </source>
</reference>
<dbReference type="AlphaFoldDB" id="A0A2N3KS95"/>
<comment type="caution">
    <text evidence="1">The sequence shown here is derived from an EMBL/GenBank/DDBJ whole genome shotgun (WGS) entry which is preliminary data.</text>
</comment>
<gene>
    <name evidence="1" type="ORF">COO20_15150</name>
</gene>